<proteinExistence type="inferred from homology"/>
<dbReference type="EMBL" id="CP017476">
    <property type="protein sequence ID" value="AOW14188.1"/>
    <property type="molecule type" value="Genomic_DNA"/>
</dbReference>
<evidence type="ECO:0000313" key="6">
    <source>
        <dbReference type="EMBL" id="AOW14188.1"/>
    </source>
</evidence>
<evidence type="ECO:0000256" key="3">
    <source>
        <dbReference type="ARBA" id="ARBA00022448"/>
    </source>
</evidence>
<dbReference type="EMBL" id="LVWD01000006">
    <property type="protein sequence ID" value="OAD42882.1"/>
    <property type="molecule type" value="Genomic_DNA"/>
</dbReference>
<dbReference type="Gene3D" id="3.40.190.170">
    <property type="entry name" value="Bacterial extracellular solute-binding protein, family 7"/>
    <property type="match status" value="1"/>
</dbReference>
<dbReference type="InterPro" id="IPR038404">
    <property type="entry name" value="TRAP_DctP_sf"/>
</dbReference>
<evidence type="ECO:0000313" key="7">
    <source>
        <dbReference type="EMBL" id="OAD42882.1"/>
    </source>
</evidence>
<dbReference type="RefSeq" id="WP_066087509.1">
    <property type="nucleotide sequence ID" value="NZ_CP017476.1"/>
</dbReference>
<dbReference type="AlphaFoldDB" id="A0A167IIL6"/>
<evidence type="ECO:0000256" key="5">
    <source>
        <dbReference type="SAM" id="SignalP"/>
    </source>
</evidence>
<dbReference type="Proteomes" id="UP000185680">
    <property type="component" value="Chromosome"/>
</dbReference>
<evidence type="ECO:0000313" key="9">
    <source>
        <dbReference type="Proteomes" id="UP000185680"/>
    </source>
</evidence>
<dbReference type="KEGG" id="hyl:LPB072_16420"/>
<feature type="chain" id="PRO_5044549635" evidence="5">
    <location>
        <begin position="23"/>
        <end position="330"/>
    </location>
</feature>
<comment type="subcellular location">
    <subcellularLocation>
        <location evidence="1">Cell envelope</location>
    </subcellularLocation>
</comment>
<dbReference type="InterPro" id="IPR018389">
    <property type="entry name" value="DctP_fam"/>
</dbReference>
<dbReference type="STRING" id="1763535.LPB072_16420"/>
<accession>A0A167IIL6</accession>
<protein>
    <submittedName>
        <fullName evidence="6">ABC transporter substrate-binding protein</fullName>
    </submittedName>
</protein>
<gene>
    <name evidence="6" type="ORF">LPB072_16420</name>
    <name evidence="7" type="ORF">LPB72_06295</name>
</gene>
<dbReference type="GO" id="GO:0030288">
    <property type="term" value="C:outer membrane-bounded periplasmic space"/>
    <property type="evidence" value="ECO:0007669"/>
    <property type="project" value="InterPro"/>
</dbReference>
<name>A0A167IIL6_9BURK</name>
<keyword evidence="8" id="KW-1185">Reference proteome</keyword>
<comment type="similarity">
    <text evidence="2">Belongs to the bacterial solute-binding protein 7 family.</text>
</comment>
<sequence length="330" mass="36650">MKTIRYTLMAAAATLTITAAQAQTVLKFSHTDQQSGARQAAAEVFAKKVEELTQGRYVVRTFCCSQLGNDPKNIEQLALGGIDFTVSATGSYATHLPTLNLTMLPFLVDNYQQGWKLYDESKWLKAQFDKAPEKGFRFLSTWEAGFRSMTTKEPLNSPADAKGKKLRTFPNEMMRWTLEAMGFNIQIMPLPEVYLAIQQGAVSGQENPVDTIYSNKFYEVAPNVTLTNHVYSPIPLAVSEKTWQKFSEADRKAVTEAAQIAATFSRELISGNDAKQLAEMTKKGAKVNAKPDVEAFRKAVQPVYGQAREKFGADVDAFLKDAEMVRASTK</sequence>
<dbReference type="CDD" id="cd13603">
    <property type="entry name" value="PBP2_TRAP_Siap_TeaA_like"/>
    <property type="match status" value="1"/>
</dbReference>
<feature type="signal peptide" evidence="5">
    <location>
        <begin position="1"/>
        <end position="22"/>
    </location>
</feature>
<evidence type="ECO:0000256" key="4">
    <source>
        <dbReference type="ARBA" id="ARBA00022729"/>
    </source>
</evidence>
<evidence type="ECO:0000256" key="2">
    <source>
        <dbReference type="ARBA" id="ARBA00009023"/>
    </source>
</evidence>
<dbReference type="NCBIfam" id="TIGR00787">
    <property type="entry name" value="dctP"/>
    <property type="match status" value="1"/>
</dbReference>
<dbReference type="Proteomes" id="UP000185657">
    <property type="component" value="Unassembled WGS sequence"/>
</dbReference>
<keyword evidence="4 5" id="KW-0732">Signal</keyword>
<organism evidence="6 9">
    <name type="scientific">Hydrogenophaga crassostreae</name>
    <dbReference type="NCBI Taxonomy" id="1763535"/>
    <lineage>
        <taxon>Bacteria</taxon>
        <taxon>Pseudomonadati</taxon>
        <taxon>Pseudomonadota</taxon>
        <taxon>Betaproteobacteria</taxon>
        <taxon>Burkholderiales</taxon>
        <taxon>Comamonadaceae</taxon>
        <taxon>Hydrogenophaga</taxon>
    </lineage>
</organism>
<dbReference type="OrthoDB" id="9794826at2"/>
<dbReference type="PANTHER" id="PTHR33376:SF4">
    <property type="entry name" value="SIALIC ACID-BINDING PERIPLASMIC PROTEIN SIAP"/>
    <property type="match status" value="1"/>
</dbReference>
<dbReference type="NCBIfam" id="NF037995">
    <property type="entry name" value="TRAP_S1"/>
    <property type="match status" value="1"/>
</dbReference>
<reference evidence="7 8" key="1">
    <citation type="submission" date="2016-02" db="EMBL/GenBank/DDBJ databases">
        <title>Draft genome sequence of Hydrogenophaga sp. LPB0072.</title>
        <authorList>
            <person name="Shin S.-K."/>
            <person name="Yi H."/>
        </authorList>
    </citation>
    <scope>NUCLEOTIDE SEQUENCE [LARGE SCALE GENOMIC DNA]</scope>
    <source>
        <strain evidence="7 8">LPB0072</strain>
    </source>
</reference>
<dbReference type="PIRSF" id="PIRSF006470">
    <property type="entry name" value="DctB"/>
    <property type="match status" value="1"/>
</dbReference>
<dbReference type="PANTHER" id="PTHR33376">
    <property type="match status" value="1"/>
</dbReference>
<keyword evidence="3" id="KW-0813">Transport</keyword>
<dbReference type="GO" id="GO:0055085">
    <property type="term" value="P:transmembrane transport"/>
    <property type="evidence" value="ECO:0007669"/>
    <property type="project" value="InterPro"/>
</dbReference>
<dbReference type="Pfam" id="PF03480">
    <property type="entry name" value="DctP"/>
    <property type="match status" value="1"/>
</dbReference>
<dbReference type="InterPro" id="IPR004682">
    <property type="entry name" value="TRAP_DctP"/>
</dbReference>
<reference evidence="6 9" key="2">
    <citation type="submission" date="2016-10" db="EMBL/GenBank/DDBJ databases">
        <title>Hydorgenophaga sp. LPB0072 isolated from gastropod.</title>
        <authorList>
            <person name="Kim E."/>
            <person name="Yi H."/>
        </authorList>
    </citation>
    <scope>NUCLEOTIDE SEQUENCE [LARGE SCALE GENOMIC DNA]</scope>
    <source>
        <strain evidence="6 9">LPB0072</strain>
    </source>
</reference>
<evidence type="ECO:0000256" key="1">
    <source>
        <dbReference type="ARBA" id="ARBA00004196"/>
    </source>
</evidence>
<evidence type="ECO:0000313" key="8">
    <source>
        <dbReference type="Proteomes" id="UP000185657"/>
    </source>
</evidence>